<dbReference type="GO" id="GO:0070497">
    <property type="term" value="F:6-carboxytetrahydropterin synthase activity"/>
    <property type="evidence" value="ECO:0007669"/>
    <property type="project" value="UniProtKB-EC"/>
</dbReference>
<evidence type="ECO:0000256" key="5">
    <source>
        <dbReference type="ARBA" id="ARBA00018141"/>
    </source>
</evidence>
<evidence type="ECO:0000313" key="11">
    <source>
        <dbReference type="EMBL" id="OGW95316.1"/>
    </source>
</evidence>
<dbReference type="EMBL" id="MHFR01000066">
    <property type="protein sequence ID" value="OGW95316.1"/>
    <property type="molecule type" value="Genomic_DNA"/>
</dbReference>
<dbReference type="InterPro" id="IPR007115">
    <property type="entry name" value="6-PTP_synth/QueD"/>
</dbReference>
<comment type="pathway">
    <text evidence="2">Purine metabolism; 7-cyano-7-deazaguanine biosynthesis.</text>
</comment>
<dbReference type="GO" id="GO:0046872">
    <property type="term" value="F:metal ion binding"/>
    <property type="evidence" value="ECO:0007669"/>
    <property type="project" value="UniProtKB-KW"/>
</dbReference>
<dbReference type="AlphaFoldDB" id="A0A1G1KQX6"/>
<dbReference type="UniPathway" id="UPA00391"/>
<keyword evidence="7" id="KW-0862">Zinc</keyword>
<evidence type="ECO:0000256" key="10">
    <source>
        <dbReference type="ARBA" id="ARBA00048807"/>
    </source>
</evidence>
<name>A0A1G1KQX6_9BACT</name>
<evidence type="ECO:0000256" key="3">
    <source>
        <dbReference type="ARBA" id="ARBA00008900"/>
    </source>
</evidence>
<keyword evidence="8" id="KW-0456">Lyase</keyword>
<dbReference type="Pfam" id="PF01242">
    <property type="entry name" value="PTPS"/>
    <property type="match status" value="1"/>
</dbReference>
<comment type="similarity">
    <text evidence="3">Belongs to the PTPS family. QueD subfamily.</text>
</comment>
<evidence type="ECO:0000256" key="2">
    <source>
        <dbReference type="ARBA" id="ARBA00005061"/>
    </source>
</evidence>
<dbReference type="PANTHER" id="PTHR12589:SF7">
    <property type="entry name" value="6-PYRUVOYL TETRAHYDROBIOPTERIN SYNTHASE"/>
    <property type="match status" value="1"/>
</dbReference>
<keyword evidence="6" id="KW-0479">Metal-binding</keyword>
<evidence type="ECO:0000256" key="8">
    <source>
        <dbReference type="ARBA" id="ARBA00023239"/>
    </source>
</evidence>
<dbReference type="Gene3D" id="3.30.479.10">
    <property type="entry name" value="6-pyruvoyl tetrahydropterin synthase/QueD"/>
    <property type="match status" value="1"/>
</dbReference>
<dbReference type="InterPro" id="IPR038418">
    <property type="entry name" value="6-PTP_synth/QueD_sf"/>
</dbReference>
<dbReference type="EC" id="4.1.2.50" evidence="4"/>
<dbReference type="Proteomes" id="UP000178187">
    <property type="component" value="Unassembled WGS sequence"/>
</dbReference>
<comment type="cofactor">
    <cofactor evidence="1">
        <name>Zn(2+)</name>
        <dbReference type="ChEBI" id="CHEBI:29105"/>
    </cofactor>
</comment>
<comment type="caution">
    <text evidence="11">The sequence shown here is derived from an EMBL/GenBank/DDBJ whole genome shotgun (WGS) entry which is preliminary data.</text>
</comment>
<evidence type="ECO:0000256" key="7">
    <source>
        <dbReference type="ARBA" id="ARBA00022833"/>
    </source>
</evidence>
<evidence type="ECO:0000256" key="6">
    <source>
        <dbReference type="ARBA" id="ARBA00022723"/>
    </source>
</evidence>
<sequence>MSYSVTKTIHFSYGHRLSDYEGECRNFHGHNGKAEIELSSDSLNQFGMVRDFREVNQVMKAWIDQTLDHKLILWKNDPLAALLKQQKEPFYEMETRPTAEAIAKLIYDVAISKGFPATRVTLWETETSSATYHG</sequence>
<dbReference type="SUPFAM" id="SSF55620">
    <property type="entry name" value="Tetrahydrobiopterin biosynthesis enzymes-like"/>
    <property type="match status" value="1"/>
</dbReference>
<accession>A0A1G1KQX6</accession>
<proteinExistence type="inferred from homology"/>
<evidence type="ECO:0000256" key="1">
    <source>
        <dbReference type="ARBA" id="ARBA00001947"/>
    </source>
</evidence>
<reference evidence="11 12" key="1">
    <citation type="journal article" date="2016" name="Nat. Commun.">
        <title>Thousands of microbial genomes shed light on interconnected biogeochemical processes in an aquifer system.</title>
        <authorList>
            <person name="Anantharaman K."/>
            <person name="Brown C.T."/>
            <person name="Hug L.A."/>
            <person name="Sharon I."/>
            <person name="Castelle C.J."/>
            <person name="Probst A.J."/>
            <person name="Thomas B.C."/>
            <person name="Singh A."/>
            <person name="Wilkins M.J."/>
            <person name="Karaoz U."/>
            <person name="Brodie E.L."/>
            <person name="Williams K.H."/>
            <person name="Hubbard S.S."/>
            <person name="Banfield J.F."/>
        </authorList>
    </citation>
    <scope>NUCLEOTIDE SEQUENCE [LARGE SCALE GENOMIC DNA]</scope>
</reference>
<protein>
    <recommendedName>
        <fullName evidence="5">6-carboxy-5,6,7,8-tetrahydropterin synthase</fullName>
        <ecNumber evidence="4">4.1.2.50</ecNumber>
    </recommendedName>
    <alternativeName>
        <fullName evidence="9">Queuosine biosynthesis protein QueD</fullName>
    </alternativeName>
</protein>
<evidence type="ECO:0000313" key="12">
    <source>
        <dbReference type="Proteomes" id="UP000178187"/>
    </source>
</evidence>
<organism evidence="11 12">
    <name type="scientific">Candidatus Danuiimicrobium aquiferis</name>
    <dbReference type="NCBI Taxonomy" id="1801832"/>
    <lineage>
        <taxon>Bacteria</taxon>
        <taxon>Pseudomonadati</taxon>
        <taxon>Candidatus Omnitrophota</taxon>
        <taxon>Candidatus Danuiimicrobium</taxon>
    </lineage>
</organism>
<evidence type="ECO:0000256" key="9">
    <source>
        <dbReference type="ARBA" id="ARBA00031449"/>
    </source>
</evidence>
<gene>
    <name evidence="11" type="ORF">A3G33_03060</name>
</gene>
<dbReference type="PANTHER" id="PTHR12589">
    <property type="entry name" value="PYRUVOYL TETRAHYDROBIOPTERIN SYNTHASE"/>
    <property type="match status" value="1"/>
</dbReference>
<comment type="catalytic activity">
    <reaction evidence="10">
        <text>7,8-dihydroneopterin 3'-triphosphate + H2O = 6-carboxy-5,6,7,8-tetrahydropterin + triphosphate + acetaldehyde + 2 H(+)</text>
        <dbReference type="Rhea" id="RHEA:27966"/>
        <dbReference type="ChEBI" id="CHEBI:15343"/>
        <dbReference type="ChEBI" id="CHEBI:15377"/>
        <dbReference type="ChEBI" id="CHEBI:15378"/>
        <dbReference type="ChEBI" id="CHEBI:18036"/>
        <dbReference type="ChEBI" id="CHEBI:58462"/>
        <dbReference type="ChEBI" id="CHEBI:61032"/>
        <dbReference type="EC" id="4.1.2.50"/>
    </reaction>
</comment>
<evidence type="ECO:0000256" key="4">
    <source>
        <dbReference type="ARBA" id="ARBA00012982"/>
    </source>
</evidence>